<proteinExistence type="inferred from homology"/>
<name>A0A0S4U0T1_RALSL</name>
<dbReference type="GO" id="GO:0050661">
    <property type="term" value="F:NADP binding"/>
    <property type="evidence" value="ECO:0007669"/>
    <property type="project" value="InterPro"/>
</dbReference>
<gene>
    <name evidence="8" type="ORF">E7Z57_06920</name>
    <name evidence="7" type="ORF">RUN39_v1_1300001</name>
</gene>
<evidence type="ECO:0000256" key="2">
    <source>
        <dbReference type="ARBA" id="ARBA00023002"/>
    </source>
</evidence>
<evidence type="ECO:0000259" key="6">
    <source>
        <dbReference type="Pfam" id="PF14833"/>
    </source>
</evidence>
<dbReference type="InterPro" id="IPR029154">
    <property type="entry name" value="HIBADH-like_NADP-bd"/>
</dbReference>
<accession>A0A0S4U0T1</accession>
<dbReference type="InterPro" id="IPR008927">
    <property type="entry name" value="6-PGluconate_DH-like_C_sf"/>
</dbReference>
<sequence>MTRIAFIGLGNMGSPMVQHLIAAGHAVRAYVRRPEAAEHARALGAEPCASPADAARDAEVVFTNVTSTADVEAVLLGPDGVIHGAPRGKPGGAVCIDHSTISAVATRRIAAELEAAGLDFLDAPVSGGTLGAQKATLSIMVGGKAEVLERARPLLQLLGTTITHIGDHGAGQVAKACNQIVQVINIQGIAEAMLFARAQGTDPSRVLAAIGPGFAGSRMLDMMGPKMAERDFAAGIEARLHDKDFGLVRDIARELGLKMPAMELVASQLDALVDSGWGYDDTSSLLRVLEAQNGRTLP</sequence>
<dbReference type="EMBL" id="LN899819">
    <property type="protein sequence ID" value="CUV15361.1"/>
    <property type="molecule type" value="Genomic_DNA"/>
</dbReference>
<feature type="domain" description="6-phosphogluconate dehydrogenase NADP-binding" evidence="5">
    <location>
        <begin position="3"/>
        <end position="166"/>
    </location>
</feature>
<dbReference type="InterPro" id="IPR015815">
    <property type="entry name" value="HIBADH-related"/>
</dbReference>
<evidence type="ECO:0000256" key="3">
    <source>
        <dbReference type="ARBA" id="ARBA00023027"/>
    </source>
</evidence>
<dbReference type="GO" id="GO:0016054">
    <property type="term" value="P:organic acid catabolic process"/>
    <property type="evidence" value="ECO:0007669"/>
    <property type="project" value="UniProtKB-ARBA"/>
</dbReference>
<protein>
    <submittedName>
        <fullName evidence="7">3-hydroxyisobutyrate dehydrogenase</fullName>
        <ecNumber evidence="7">1.1.1.31</ecNumber>
    </submittedName>
    <submittedName>
        <fullName evidence="8">NAD(P)-dependent oxidoreductase</fullName>
    </submittedName>
</protein>
<keyword evidence="3" id="KW-0520">NAD</keyword>
<reference evidence="7" key="1">
    <citation type="submission" date="2015-10" db="EMBL/GenBank/DDBJ databases">
        <authorList>
            <person name="Gilbert D.G."/>
        </authorList>
    </citation>
    <scope>NUCLEOTIDE SEQUENCE</scope>
    <source>
        <strain evidence="7">Phyl III-seqv23</strain>
    </source>
</reference>
<dbReference type="Pfam" id="PF03446">
    <property type="entry name" value="NAD_binding_2"/>
    <property type="match status" value="1"/>
</dbReference>
<dbReference type="Pfam" id="PF14833">
    <property type="entry name" value="NAD_binding_11"/>
    <property type="match status" value="1"/>
</dbReference>
<evidence type="ECO:0000313" key="8">
    <source>
        <dbReference type="EMBL" id="QCX48857.1"/>
    </source>
</evidence>
<comment type="similarity">
    <text evidence="1">Belongs to the HIBADH-related family.</text>
</comment>
<dbReference type="GO" id="GO:0008442">
    <property type="term" value="F:3-hydroxyisobutyrate dehydrogenase activity"/>
    <property type="evidence" value="ECO:0007669"/>
    <property type="project" value="UniProtKB-EC"/>
</dbReference>
<dbReference type="InterPro" id="IPR036291">
    <property type="entry name" value="NAD(P)-bd_dom_sf"/>
</dbReference>
<dbReference type="InterPro" id="IPR013328">
    <property type="entry name" value="6PGD_dom2"/>
</dbReference>
<dbReference type="Gene3D" id="1.10.1040.10">
    <property type="entry name" value="N-(1-d-carboxylethyl)-l-norvaline Dehydrogenase, domain 2"/>
    <property type="match status" value="1"/>
</dbReference>
<dbReference type="SUPFAM" id="SSF51735">
    <property type="entry name" value="NAD(P)-binding Rossmann-fold domains"/>
    <property type="match status" value="1"/>
</dbReference>
<evidence type="ECO:0000313" key="9">
    <source>
        <dbReference type="Proteomes" id="UP000310553"/>
    </source>
</evidence>
<organism evidence="7">
    <name type="scientific">Ralstonia solanacearum</name>
    <name type="common">Pseudomonas solanacearum</name>
    <dbReference type="NCBI Taxonomy" id="305"/>
    <lineage>
        <taxon>Bacteria</taxon>
        <taxon>Pseudomonadati</taxon>
        <taxon>Pseudomonadota</taxon>
        <taxon>Betaproteobacteria</taxon>
        <taxon>Burkholderiales</taxon>
        <taxon>Burkholderiaceae</taxon>
        <taxon>Ralstonia</taxon>
        <taxon>Ralstonia solanacearum species complex</taxon>
    </lineage>
</organism>
<evidence type="ECO:0000259" key="5">
    <source>
        <dbReference type="Pfam" id="PF03446"/>
    </source>
</evidence>
<dbReference type="PROSITE" id="PS00895">
    <property type="entry name" value="3_HYDROXYISOBUT_DH"/>
    <property type="match status" value="1"/>
</dbReference>
<evidence type="ECO:0000256" key="4">
    <source>
        <dbReference type="PIRSR" id="PIRSR000103-1"/>
    </source>
</evidence>
<evidence type="ECO:0000256" key="1">
    <source>
        <dbReference type="ARBA" id="ARBA00009080"/>
    </source>
</evidence>
<evidence type="ECO:0000313" key="7">
    <source>
        <dbReference type="EMBL" id="CUV15361.1"/>
    </source>
</evidence>
<dbReference type="Proteomes" id="UP000310553">
    <property type="component" value="Chromosome"/>
</dbReference>
<reference evidence="8 9" key="2">
    <citation type="submission" date="2019-04" db="EMBL/GenBank/DDBJ databases">
        <title>Complete Genome of UW386 and Higher Quality Genome of UW700.</title>
        <authorList>
            <person name="Jacobs J."/>
            <person name="Perez A."/>
            <person name="Steidl O."/>
            <person name="Allen C."/>
        </authorList>
    </citation>
    <scope>NUCLEOTIDE SEQUENCE [LARGE SCALE GENOMIC DNA]</scope>
    <source>
        <strain evidence="8 9">UW386</strain>
    </source>
</reference>
<dbReference type="SUPFAM" id="SSF48179">
    <property type="entry name" value="6-phosphogluconate dehydrogenase C-terminal domain-like"/>
    <property type="match status" value="1"/>
</dbReference>
<feature type="active site" evidence="4">
    <location>
        <position position="175"/>
    </location>
</feature>
<dbReference type="PANTHER" id="PTHR43060:SF15">
    <property type="entry name" value="3-HYDROXYISOBUTYRATE DEHYDROGENASE-LIKE 1, MITOCHONDRIAL-RELATED"/>
    <property type="match status" value="1"/>
</dbReference>
<dbReference type="PATRIC" id="fig|305.106.peg.4406"/>
<dbReference type="AlphaFoldDB" id="A0A0S4U0T1"/>
<dbReference type="EC" id="1.1.1.31" evidence="7"/>
<dbReference type="PANTHER" id="PTHR43060">
    <property type="entry name" value="3-HYDROXYISOBUTYRATE DEHYDROGENASE-LIKE 1, MITOCHONDRIAL-RELATED"/>
    <property type="match status" value="1"/>
</dbReference>
<dbReference type="Gene3D" id="3.40.50.720">
    <property type="entry name" value="NAD(P)-binding Rossmann-like Domain"/>
    <property type="match status" value="1"/>
</dbReference>
<feature type="domain" description="3-hydroxyisobutyrate dehydrogenase-like NAD-binding" evidence="6">
    <location>
        <begin position="169"/>
        <end position="289"/>
    </location>
</feature>
<dbReference type="InterPro" id="IPR006115">
    <property type="entry name" value="6PGDH_NADP-bd"/>
</dbReference>
<dbReference type="EMBL" id="CP039339">
    <property type="protein sequence ID" value="QCX48857.1"/>
    <property type="molecule type" value="Genomic_DNA"/>
</dbReference>
<dbReference type="PIRSF" id="PIRSF000103">
    <property type="entry name" value="HIBADH"/>
    <property type="match status" value="1"/>
</dbReference>
<keyword evidence="2 7" id="KW-0560">Oxidoreductase</keyword>
<dbReference type="GO" id="GO:0051287">
    <property type="term" value="F:NAD binding"/>
    <property type="evidence" value="ECO:0007669"/>
    <property type="project" value="InterPro"/>
</dbReference>
<dbReference type="InterPro" id="IPR002204">
    <property type="entry name" value="3-OH-isobutyrate_DH-rel_CS"/>
</dbReference>